<dbReference type="Pfam" id="PF04668">
    <property type="entry name" value="Tsg"/>
    <property type="match status" value="1"/>
</dbReference>
<protein>
    <recommendedName>
        <fullName evidence="12">Protein twisted gastrulation</fullName>
    </recommendedName>
</protein>
<evidence type="ECO:0000256" key="1">
    <source>
        <dbReference type="ARBA" id="ARBA00004613"/>
    </source>
</evidence>
<dbReference type="InterPro" id="IPR006761">
    <property type="entry name" value="Tsg"/>
</dbReference>
<dbReference type="Proteomes" id="UP000215335">
    <property type="component" value="Unassembled WGS sequence"/>
</dbReference>
<keyword evidence="11" id="KW-1185">Reference proteome</keyword>
<dbReference type="InterPro" id="IPR057635">
    <property type="entry name" value="Tsg_N"/>
</dbReference>
<dbReference type="GO" id="GO:0005615">
    <property type="term" value="C:extracellular space"/>
    <property type="evidence" value="ECO:0007669"/>
    <property type="project" value="TreeGrafter"/>
</dbReference>
<keyword evidence="5" id="KW-0732">Signal</keyword>
<sequence>MPLQFLPRQPLDGSHNRLIPSTPNPKRVQPAIERRHNASIASTAPATTKVFSVTTIRHLRVKLPVRFTLQESIETVKIMKILLLVSKAIIITAVLTIFSRSHVYGCNEAVCASTVSKCMLLNSCKCDLSTCSCCKDCFLCLNLLFDECCSCFNLCPNSNVTETIPLSKKSHVEDFDEPFPELFRALTQEPDEHKRWDSFTYQNSLPNRILSPQQEKKIEYYGQSSDRKYNHKNVKLEARVSNCTVSFLTDCHPWSKCKQSCQSMGATSYRWFHDGCCECIGESCINYGINESRCSNCPSKTKDLVEDEYDDYGQDEDYDEKAKLLKNYPLSSIGFTVDVISENRPLVKCYLSQAIIKAKHQPLIRQVSRVMEPPQSAAIICVEKKVSGKKQSTQHSSSFPIPWEIRKESNLQMKAARRLLGFQFFLIKLLKKLTKSFHQADSEENINKVVFLREAITGVKRQ</sequence>
<dbReference type="AlphaFoldDB" id="A0A232EWD0"/>
<evidence type="ECO:0000256" key="7">
    <source>
        <dbReference type="SAM" id="MobiDB-lite"/>
    </source>
</evidence>
<dbReference type="PANTHER" id="PTHR12312:SF16">
    <property type="entry name" value="TWISTED GASTRULATION PROTEIN HOMOLOG 1-A-RELATED"/>
    <property type="match status" value="1"/>
</dbReference>
<keyword evidence="6" id="KW-0325">Glycoprotein</keyword>
<dbReference type="PANTHER" id="PTHR12312">
    <property type="entry name" value="TWISTED GASTRULATION PROTEIN HOMOLOG 1-A-RELATED"/>
    <property type="match status" value="1"/>
</dbReference>
<feature type="domain" description="Tsg C-terminal" evidence="8">
    <location>
        <begin position="166"/>
        <end position="298"/>
    </location>
</feature>
<proteinExistence type="inferred from homology"/>
<keyword evidence="4" id="KW-0964">Secreted</keyword>
<evidence type="ECO:0000259" key="9">
    <source>
        <dbReference type="Pfam" id="PF23782"/>
    </source>
</evidence>
<evidence type="ECO:0000313" key="10">
    <source>
        <dbReference type="EMBL" id="OXU22646.1"/>
    </source>
</evidence>
<evidence type="ECO:0000313" key="11">
    <source>
        <dbReference type="Proteomes" id="UP000215335"/>
    </source>
</evidence>
<evidence type="ECO:0000256" key="2">
    <source>
        <dbReference type="ARBA" id="ARBA00010047"/>
    </source>
</evidence>
<keyword evidence="3" id="KW-0217">Developmental protein</keyword>
<evidence type="ECO:0000256" key="5">
    <source>
        <dbReference type="ARBA" id="ARBA00022729"/>
    </source>
</evidence>
<gene>
    <name evidence="10" type="ORF">TSAR_005354</name>
</gene>
<comment type="similarity">
    <text evidence="2">Belongs to the twisted gastrulation protein family.</text>
</comment>
<evidence type="ECO:0000259" key="8">
    <source>
        <dbReference type="Pfam" id="PF04668"/>
    </source>
</evidence>
<reference evidence="10 11" key="1">
    <citation type="journal article" date="2017" name="Curr. Biol.">
        <title>The Evolution of Venom by Co-option of Single-Copy Genes.</title>
        <authorList>
            <person name="Martinson E.O."/>
            <person name="Mrinalini"/>
            <person name="Kelkar Y.D."/>
            <person name="Chang C.H."/>
            <person name="Werren J.H."/>
        </authorList>
    </citation>
    <scope>NUCLEOTIDE SEQUENCE [LARGE SCALE GENOMIC DNA]</scope>
    <source>
        <strain evidence="10 11">Alberta</strain>
        <tissue evidence="10">Whole body</tissue>
    </source>
</reference>
<evidence type="ECO:0000256" key="4">
    <source>
        <dbReference type="ARBA" id="ARBA00022525"/>
    </source>
</evidence>
<evidence type="ECO:0000256" key="3">
    <source>
        <dbReference type="ARBA" id="ARBA00022473"/>
    </source>
</evidence>
<name>A0A232EWD0_9HYME</name>
<comment type="subcellular location">
    <subcellularLocation>
        <location evidence="1">Secreted</location>
    </subcellularLocation>
</comment>
<dbReference type="EMBL" id="NNAY01001885">
    <property type="protein sequence ID" value="OXU22646.1"/>
    <property type="molecule type" value="Genomic_DNA"/>
</dbReference>
<organism evidence="10 11">
    <name type="scientific">Trichomalopsis sarcophagae</name>
    <dbReference type="NCBI Taxonomy" id="543379"/>
    <lineage>
        <taxon>Eukaryota</taxon>
        <taxon>Metazoa</taxon>
        <taxon>Ecdysozoa</taxon>
        <taxon>Arthropoda</taxon>
        <taxon>Hexapoda</taxon>
        <taxon>Insecta</taxon>
        <taxon>Pterygota</taxon>
        <taxon>Neoptera</taxon>
        <taxon>Endopterygota</taxon>
        <taxon>Hymenoptera</taxon>
        <taxon>Apocrita</taxon>
        <taxon>Proctotrupomorpha</taxon>
        <taxon>Chalcidoidea</taxon>
        <taxon>Pteromalidae</taxon>
        <taxon>Pteromalinae</taxon>
        <taxon>Trichomalopsis</taxon>
    </lineage>
</organism>
<dbReference type="Pfam" id="PF23782">
    <property type="entry name" value="Tsg_N"/>
    <property type="match status" value="1"/>
</dbReference>
<feature type="region of interest" description="Disordered" evidence="7">
    <location>
        <begin position="1"/>
        <end position="27"/>
    </location>
</feature>
<accession>A0A232EWD0</accession>
<dbReference type="InterPro" id="IPR057726">
    <property type="entry name" value="Tsg_C"/>
</dbReference>
<evidence type="ECO:0008006" key="12">
    <source>
        <dbReference type="Google" id="ProtNLM"/>
    </source>
</evidence>
<comment type="caution">
    <text evidence="10">The sequence shown here is derived from an EMBL/GenBank/DDBJ whole genome shotgun (WGS) entry which is preliminary data.</text>
</comment>
<evidence type="ECO:0000256" key="6">
    <source>
        <dbReference type="ARBA" id="ARBA00023180"/>
    </source>
</evidence>
<dbReference type="GO" id="GO:0030510">
    <property type="term" value="P:regulation of BMP signaling pathway"/>
    <property type="evidence" value="ECO:0007669"/>
    <property type="project" value="TreeGrafter"/>
</dbReference>
<feature type="domain" description="Tsg N-terminal" evidence="9">
    <location>
        <begin position="105"/>
        <end position="161"/>
    </location>
</feature>